<accession>A0ABS9SJE8</accession>
<dbReference type="Proteomes" id="UP001202248">
    <property type="component" value="Unassembled WGS sequence"/>
</dbReference>
<name>A0ABS9SJE8_9BACT</name>
<reference evidence="1 2" key="1">
    <citation type="submission" date="2022-02" db="EMBL/GenBank/DDBJ databases">
        <authorList>
            <person name="Min J."/>
        </authorList>
    </citation>
    <scope>NUCLEOTIDE SEQUENCE [LARGE SCALE GENOMIC DNA]</scope>
    <source>
        <strain evidence="1 2">GR10-1</strain>
    </source>
</reference>
<dbReference type="RefSeq" id="WP_240829987.1">
    <property type="nucleotide sequence ID" value="NZ_JAKWBL010000002.1"/>
</dbReference>
<organism evidence="1 2">
    <name type="scientific">Niabella ginsengisoli</name>
    <dbReference type="NCBI Taxonomy" id="522298"/>
    <lineage>
        <taxon>Bacteria</taxon>
        <taxon>Pseudomonadati</taxon>
        <taxon>Bacteroidota</taxon>
        <taxon>Chitinophagia</taxon>
        <taxon>Chitinophagales</taxon>
        <taxon>Chitinophagaceae</taxon>
        <taxon>Niabella</taxon>
    </lineage>
</organism>
<keyword evidence="2" id="KW-1185">Reference proteome</keyword>
<dbReference type="EMBL" id="JAKWBL010000002">
    <property type="protein sequence ID" value="MCH5598451.1"/>
    <property type="molecule type" value="Genomic_DNA"/>
</dbReference>
<proteinExistence type="predicted"/>
<sequence>MIIQTIHGTRFKTWFAGIGGGLDAYYQQSLPLFLDIRKNILHQPSTPFVYADGGINFVVEPEGQTPTRGSSLKRNPGSYYEIGVGYRVGFKTTAINFTIGHSYKGYKERQYGIRYIPNMELEENVLLEAKSFHLKRISFKIGLEF</sequence>
<gene>
    <name evidence="1" type="ORF">MKP09_11295</name>
</gene>
<evidence type="ECO:0000313" key="2">
    <source>
        <dbReference type="Proteomes" id="UP001202248"/>
    </source>
</evidence>
<evidence type="ECO:0008006" key="3">
    <source>
        <dbReference type="Google" id="ProtNLM"/>
    </source>
</evidence>
<evidence type="ECO:0000313" key="1">
    <source>
        <dbReference type="EMBL" id="MCH5598451.1"/>
    </source>
</evidence>
<protein>
    <recommendedName>
        <fullName evidence="3">Outer membrane protein beta-barrel domain-containing protein</fullName>
    </recommendedName>
</protein>
<comment type="caution">
    <text evidence="1">The sequence shown here is derived from an EMBL/GenBank/DDBJ whole genome shotgun (WGS) entry which is preliminary data.</text>
</comment>